<evidence type="ECO:0000313" key="1">
    <source>
        <dbReference type="EMBL" id="AJW29886.1"/>
    </source>
</evidence>
<reference evidence="1" key="1">
    <citation type="submission" date="2014-09" db="EMBL/GenBank/DDBJ databases">
        <title>The mobilome of the heavy metals and metalloids hypertolerant bacteria from the Lubin copper mine (Poland).</title>
        <authorList>
            <person name="Dziewit L."/>
            <person name="Bartosik D."/>
        </authorList>
    </citation>
    <scope>NUCLEOTIDE SEQUENCE</scope>
    <source>
        <plasmid evidence="1">pLM19O1</plasmid>
    </source>
</reference>
<geneLocation type="plasmid" evidence="1">
    <name>pLM19O1</name>
</geneLocation>
<keyword evidence="1" id="KW-0614">Plasmid</keyword>
<sequence length="263" mass="28827">MGSAKQLVVKAIIDHPVAEWVYRRSRKRLSGRALSCAVNAQNHLVRAQQIADHGISNTIAYFCATHATEEAVAAFIASAKEHGYRKLAGKVNIRDHAQKAVVATYVQIIAGYVQDMKLAVSHHAETDDVMATVRIGDADAVYPLSLRLFSFNENGEDSSSEAAFKAFTGLFPSTEEMVERVHKRANFRDQALYAGDEGGPALTRKQLDEGLREHTFLTLGLIWAAMDVTSHTEQEPFVVQTLGAVASVINIVRPPKVCKHCGK</sequence>
<proteinExistence type="predicted"/>
<accession>A0A0D5A129</accession>
<protein>
    <submittedName>
        <fullName evidence="1">Uncharacterized protein</fullName>
    </submittedName>
</protein>
<name>A0A0D5A129_9HYPH</name>
<gene>
    <name evidence="1" type="ORF">pLM19O1_p16</name>
</gene>
<dbReference type="EMBL" id="KM659091">
    <property type="protein sequence ID" value="AJW29886.1"/>
    <property type="molecule type" value="Genomic_DNA"/>
</dbReference>
<organism evidence="1">
    <name type="scientific">Ochrobactrum sp. LM19</name>
    <dbReference type="NCBI Taxonomy" id="1449781"/>
    <lineage>
        <taxon>Bacteria</taxon>
        <taxon>Pseudomonadati</taxon>
        <taxon>Pseudomonadota</taxon>
        <taxon>Alphaproteobacteria</taxon>
        <taxon>Hyphomicrobiales</taxon>
        <taxon>Brucellaceae</taxon>
        <taxon>Brucella/Ochrobactrum group</taxon>
        <taxon>Ochrobactrum</taxon>
    </lineage>
</organism>
<dbReference type="AlphaFoldDB" id="A0A0D5A129"/>